<evidence type="ECO:0000256" key="1">
    <source>
        <dbReference type="SAM" id="MobiDB-lite"/>
    </source>
</evidence>
<proteinExistence type="predicted"/>
<dbReference type="Proteomes" id="UP000182544">
    <property type="component" value="Unassembled WGS sequence"/>
</dbReference>
<feature type="region of interest" description="Disordered" evidence="1">
    <location>
        <begin position="1"/>
        <end position="41"/>
    </location>
</feature>
<name>A0A1K2IRK1_9FLAO</name>
<sequence length="361" mass="42220">MQSETQNNHFKELGSISQHTFQGNSARKLPKRNKKNESAEQKNKLFSNLAVQPILAEPIFDEFTEHEFRELSRLMVNATRNLTGSIDTWKFSKKDSLQDVILRCGNRLRDRAQVDHIDVLHNDGERLKLGLKRFIGSREKVYIIYLKPILAMKNKNRLLYNVLLSFVKSLPFDSIFDTDEDENTNGGVIDWIWSCLLGELESCKAYDSDEEYAERLEGSVNFSTRHKTVYRKFKAKDWKPQLEKYCPKKKIYKEIKELLLTAEKVDFNTPFRVTVSDDSECDMEHYQTFLIADYDESDFISTYIDMLNANANEYDMLSAYTYAIVEDGNVEKFEENITQELIKVEDFICNLNNLLDKIYYG</sequence>
<evidence type="ECO:0000313" key="2">
    <source>
        <dbReference type="EMBL" id="SFZ94874.1"/>
    </source>
</evidence>
<dbReference type="OrthoDB" id="1171368at2"/>
<evidence type="ECO:0000313" key="3">
    <source>
        <dbReference type="Proteomes" id="UP000182544"/>
    </source>
</evidence>
<accession>A0A1K2IRK1</accession>
<reference evidence="2 3" key="1">
    <citation type="submission" date="2016-10" db="EMBL/GenBank/DDBJ databases">
        <authorList>
            <person name="de Groot N.N."/>
        </authorList>
    </citation>
    <scope>NUCLEOTIDE SEQUENCE [LARGE SCALE GENOMIC DNA]</scope>
    <source>
        <strain evidence="2 3">DSM 18180</strain>
    </source>
</reference>
<dbReference type="RefSeq" id="WP_072403601.1">
    <property type="nucleotide sequence ID" value="NZ_FPKV01000005.1"/>
</dbReference>
<gene>
    <name evidence="2" type="ORF">SAMN05428642_105148</name>
</gene>
<dbReference type="STRING" id="369401.SAMN05428642_105148"/>
<dbReference type="AlphaFoldDB" id="A0A1K2IRK1"/>
<protein>
    <submittedName>
        <fullName evidence="2">Uncharacterized protein</fullName>
    </submittedName>
</protein>
<feature type="compositionally biased region" description="Polar residues" evidence="1">
    <location>
        <begin position="15"/>
        <end position="25"/>
    </location>
</feature>
<organism evidence="2 3">
    <name type="scientific">Flaviramulus basaltis</name>
    <dbReference type="NCBI Taxonomy" id="369401"/>
    <lineage>
        <taxon>Bacteria</taxon>
        <taxon>Pseudomonadati</taxon>
        <taxon>Bacteroidota</taxon>
        <taxon>Flavobacteriia</taxon>
        <taxon>Flavobacteriales</taxon>
        <taxon>Flavobacteriaceae</taxon>
        <taxon>Flaviramulus</taxon>
    </lineage>
</organism>
<dbReference type="EMBL" id="FPKV01000005">
    <property type="protein sequence ID" value="SFZ94874.1"/>
    <property type="molecule type" value="Genomic_DNA"/>
</dbReference>
<keyword evidence="3" id="KW-1185">Reference proteome</keyword>